<organism evidence="1 2">
    <name type="scientific">Comamonas avium</name>
    <dbReference type="NCBI Taxonomy" id="2762231"/>
    <lineage>
        <taxon>Bacteria</taxon>
        <taxon>Pseudomonadati</taxon>
        <taxon>Pseudomonadota</taxon>
        <taxon>Betaproteobacteria</taxon>
        <taxon>Burkholderiales</taxon>
        <taxon>Comamonadaceae</taxon>
        <taxon>Comamonas</taxon>
    </lineage>
</organism>
<dbReference type="SUPFAM" id="SSF56935">
    <property type="entry name" value="Porins"/>
    <property type="match status" value="1"/>
</dbReference>
<accession>A0ABR8S765</accession>
<keyword evidence="2" id="KW-1185">Reference proteome</keyword>
<sequence length="355" mass="38870">MTLSACAQAAGADRTGQSIAPLFEKGRYLSVETYAARPQVRGTDAWGQSTGQVASDHTQWGFAYKQNIAPQTSMLLMVTRPFGVDIAYGRQHSRLFGDTQARISTYELMGALRYQWNERWAMHGGLRLQRSEGYMALGGLAFGALNGYRVSFHPSIEPGYLLGMSYERPEMALRIAGTYYSAIKHQVRTQENLQAGAGTTTTHSTSPQSFNLDVQTGMTPSTLLFGQIRWSDWAQLQLRPQAFAAATHGSSLTDLQSSTTYTLGLGQKFGPQWSGFVALVYDKKSSKNPLSPLRPSNGRTGYTVGVSYQNAHIKVTPWVSYQRLGATDISSSGIPMAHFEPGTAKAAGLKLGYYF</sequence>
<evidence type="ECO:0000313" key="1">
    <source>
        <dbReference type="EMBL" id="MBD7959311.1"/>
    </source>
</evidence>
<dbReference type="Gene3D" id="2.40.160.60">
    <property type="entry name" value="Outer membrane protein transport protein (OMPP1/FadL/TodX)"/>
    <property type="match status" value="1"/>
</dbReference>
<dbReference type="Proteomes" id="UP000634919">
    <property type="component" value="Unassembled WGS sequence"/>
</dbReference>
<dbReference type="EMBL" id="JACSQK010000001">
    <property type="protein sequence ID" value="MBD7959311.1"/>
    <property type="molecule type" value="Genomic_DNA"/>
</dbReference>
<gene>
    <name evidence="1" type="ORF">H9646_02365</name>
</gene>
<name>A0ABR8S765_9BURK</name>
<protein>
    <submittedName>
        <fullName evidence="1">Porin</fullName>
    </submittedName>
</protein>
<comment type="caution">
    <text evidence="1">The sequence shown here is derived from an EMBL/GenBank/DDBJ whole genome shotgun (WGS) entry which is preliminary data.</text>
</comment>
<evidence type="ECO:0000313" key="2">
    <source>
        <dbReference type="Proteomes" id="UP000634919"/>
    </source>
</evidence>
<proteinExistence type="predicted"/>
<reference evidence="1 2" key="1">
    <citation type="submission" date="2020-08" db="EMBL/GenBank/DDBJ databases">
        <title>A Genomic Blueprint of the Chicken Gut Microbiome.</title>
        <authorList>
            <person name="Gilroy R."/>
            <person name="Ravi A."/>
            <person name="Getino M."/>
            <person name="Pursley I."/>
            <person name="Horton D.L."/>
            <person name="Alikhan N.-F."/>
            <person name="Baker D."/>
            <person name="Gharbi K."/>
            <person name="Hall N."/>
            <person name="Watson M."/>
            <person name="Adriaenssens E.M."/>
            <person name="Foster-Nyarko E."/>
            <person name="Jarju S."/>
            <person name="Secka A."/>
            <person name="Antonio M."/>
            <person name="Oren A."/>
            <person name="Chaudhuri R."/>
            <person name="La Ragione R.M."/>
            <person name="Hildebrand F."/>
            <person name="Pallen M.J."/>
        </authorList>
    </citation>
    <scope>NUCLEOTIDE SEQUENCE [LARGE SCALE GENOMIC DNA]</scope>
    <source>
        <strain evidence="1 2">Sa2CVA6</strain>
    </source>
</reference>